<name>A0A0E9XS10_ANGAN</name>
<dbReference type="EMBL" id="GBXM01003050">
    <property type="protein sequence ID" value="JAI05528.1"/>
    <property type="molecule type" value="Transcribed_RNA"/>
</dbReference>
<proteinExistence type="predicted"/>
<evidence type="ECO:0000313" key="1">
    <source>
        <dbReference type="EMBL" id="JAI05528.1"/>
    </source>
</evidence>
<sequence length="48" mass="5730">MVLHFKIFSQNVYIVNPYQVWPGTPYSTFTDPVFSFFVCFFYAVHNDD</sequence>
<reference evidence="1" key="2">
    <citation type="journal article" date="2015" name="Fish Shellfish Immunol.">
        <title>Early steps in the European eel (Anguilla anguilla)-Vibrio vulnificus interaction in the gills: Role of the RtxA13 toxin.</title>
        <authorList>
            <person name="Callol A."/>
            <person name="Pajuelo D."/>
            <person name="Ebbesson L."/>
            <person name="Teles M."/>
            <person name="MacKenzie S."/>
            <person name="Amaro C."/>
        </authorList>
    </citation>
    <scope>NUCLEOTIDE SEQUENCE</scope>
</reference>
<protein>
    <submittedName>
        <fullName evidence="1">Uncharacterized protein</fullName>
    </submittedName>
</protein>
<dbReference type="AlphaFoldDB" id="A0A0E9XS10"/>
<organism evidence="1">
    <name type="scientific">Anguilla anguilla</name>
    <name type="common">European freshwater eel</name>
    <name type="synonym">Muraena anguilla</name>
    <dbReference type="NCBI Taxonomy" id="7936"/>
    <lineage>
        <taxon>Eukaryota</taxon>
        <taxon>Metazoa</taxon>
        <taxon>Chordata</taxon>
        <taxon>Craniata</taxon>
        <taxon>Vertebrata</taxon>
        <taxon>Euteleostomi</taxon>
        <taxon>Actinopterygii</taxon>
        <taxon>Neopterygii</taxon>
        <taxon>Teleostei</taxon>
        <taxon>Anguilliformes</taxon>
        <taxon>Anguillidae</taxon>
        <taxon>Anguilla</taxon>
    </lineage>
</organism>
<reference evidence="1" key="1">
    <citation type="submission" date="2014-11" db="EMBL/GenBank/DDBJ databases">
        <authorList>
            <person name="Amaro Gonzalez C."/>
        </authorList>
    </citation>
    <scope>NUCLEOTIDE SEQUENCE</scope>
</reference>
<accession>A0A0E9XS10</accession>